<reference evidence="4" key="1">
    <citation type="journal article" date="2005" name="PLoS Biol.">
        <title>New insights into metabolic properties of marine bacteria encoding proteorhodopsins.</title>
        <authorList>
            <person name="Sabehi G."/>
            <person name="Loy A."/>
            <person name="Jung K.H."/>
            <person name="Partha R."/>
            <person name="Spudich J.L."/>
            <person name="Isaacson T."/>
            <person name="Hirschberg J."/>
            <person name="Wagner M."/>
            <person name="Beja O."/>
        </authorList>
    </citation>
    <scope>NUCLEOTIDE SEQUENCE</scope>
</reference>
<dbReference type="InterPro" id="IPR051799">
    <property type="entry name" value="NADH_flavin_oxidoreductase"/>
</dbReference>
<proteinExistence type="predicted"/>
<evidence type="ECO:0000259" key="3">
    <source>
        <dbReference type="Pfam" id="PF00724"/>
    </source>
</evidence>
<evidence type="ECO:0000313" key="4">
    <source>
        <dbReference type="EMBL" id="AAY82679.1"/>
    </source>
</evidence>
<dbReference type="GO" id="GO:0016491">
    <property type="term" value="F:oxidoreductase activity"/>
    <property type="evidence" value="ECO:0007669"/>
    <property type="project" value="UniProtKB-KW"/>
</dbReference>
<dbReference type="PANTHER" id="PTHR43656">
    <property type="entry name" value="BINDING OXIDOREDUCTASE, PUTATIVE (AFU_ORTHOLOGUE AFUA_2G08260)-RELATED"/>
    <property type="match status" value="1"/>
</dbReference>
<dbReference type="PANTHER" id="PTHR43656:SF2">
    <property type="entry name" value="BINDING OXIDOREDUCTASE, PUTATIVE (AFU_ORTHOLOGUE AFUA_2G08260)-RELATED"/>
    <property type="match status" value="1"/>
</dbReference>
<dbReference type="InterPro" id="IPR013785">
    <property type="entry name" value="Aldolase_TIM"/>
</dbReference>
<dbReference type="GO" id="GO:0010181">
    <property type="term" value="F:FMN binding"/>
    <property type="evidence" value="ECO:0007669"/>
    <property type="project" value="InterPro"/>
</dbReference>
<dbReference type="InterPro" id="IPR001155">
    <property type="entry name" value="OxRdtase_FMN_N"/>
</dbReference>
<dbReference type="AlphaFoldDB" id="Q4PK16"/>
<evidence type="ECO:0000256" key="2">
    <source>
        <dbReference type="ARBA" id="ARBA00023002"/>
    </source>
</evidence>
<protein>
    <submittedName>
        <fullName evidence="4">Predicted NADH/flavin oxidoreductase</fullName>
    </submittedName>
</protein>
<dbReference type="SUPFAM" id="SSF51395">
    <property type="entry name" value="FMN-linked oxidoreductases"/>
    <property type="match status" value="1"/>
</dbReference>
<keyword evidence="1" id="KW-0285">Flavoprotein</keyword>
<dbReference type="Gene3D" id="3.20.20.70">
    <property type="entry name" value="Aldolase class I"/>
    <property type="match status" value="1"/>
</dbReference>
<sequence length="363" mass="40923">METLFSPIKINNLDIPNRFAMAPMTRNKSPNGIPGQNVADYYERRAKGGVGLIITEGVEVSHPSSSGYPDVPGLKSEAHEGWRNVISQVHKYDSKIFCQLWHVGAIRKPGLPPEPDVPGFTPSGLVRKDKKVAYEMTTHDVENMIKIYVRDIEIIKDLGFDGVELHGAHGYLIDQFFWEDTNQRKDGFGGSIQLRSSFASEIIKRARAKVGNDFCIAIRFSQWKQQDYEAKLAKNQDDLETLLRPLVDAGVDVIHASNRRFWEPEFEGSNLNLAGWTKKITGLPTITVGSVGLESDFIGFYQGEDEVKSAPIDDLVKRMDDKEFDMVAVGRALLSDPDWVNKVKEGRYDEVIPFSKKHAENYY</sequence>
<evidence type="ECO:0000256" key="1">
    <source>
        <dbReference type="ARBA" id="ARBA00022630"/>
    </source>
</evidence>
<dbReference type="FunFam" id="3.20.20.70:FF:000262">
    <property type="entry name" value="NADH:flavin oxidoreductase"/>
    <property type="match status" value="1"/>
</dbReference>
<dbReference type="CDD" id="cd04747">
    <property type="entry name" value="OYE_like_5_FMN"/>
    <property type="match status" value="1"/>
</dbReference>
<feature type="domain" description="NADH:flavin oxidoreductase/NADH oxidase N-terminal" evidence="3">
    <location>
        <begin position="4"/>
        <end position="350"/>
    </location>
</feature>
<dbReference type="Pfam" id="PF00724">
    <property type="entry name" value="Oxidored_FMN"/>
    <property type="match status" value="1"/>
</dbReference>
<organism evidence="4">
    <name type="scientific">uncultured bacterium MedeBAC49C08</name>
    <dbReference type="NCBI Taxonomy" id="332274"/>
    <lineage>
        <taxon>Bacteria</taxon>
        <taxon>environmental samples</taxon>
    </lineage>
</organism>
<dbReference type="EMBL" id="DQ077554">
    <property type="protein sequence ID" value="AAY82679.1"/>
    <property type="molecule type" value="Genomic_DNA"/>
</dbReference>
<keyword evidence="2" id="KW-0560">Oxidoreductase</keyword>
<name>Q4PK16_9BACT</name>
<accession>Q4PK16</accession>